<keyword evidence="9" id="KW-1185">Reference proteome</keyword>
<dbReference type="InterPro" id="IPR003423">
    <property type="entry name" value="OMP_efflux"/>
</dbReference>
<dbReference type="OrthoDB" id="9770517at2"/>
<dbReference type="EMBL" id="LT629780">
    <property type="protein sequence ID" value="SDU36737.1"/>
    <property type="molecule type" value="Genomic_DNA"/>
</dbReference>
<dbReference type="NCBIfam" id="TIGR01845">
    <property type="entry name" value="outer_NodT"/>
    <property type="match status" value="1"/>
</dbReference>
<dbReference type="STRING" id="1245526.SAMN05216580_2595"/>
<comment type="similarity">
    <text evidence="1 7">Belongs to the outer membrane factor (OMF) (TC 1.B.17) family.</text>
</comment>
<organism evidence="8 9">
    <name type="scientific">Geopseudomonas guangdongensis</name>
    <dbReference type="NCBI Taxonomy" id="1245526"/>
    <lineage>
        <taxon>Bacteria</taxon>
        <taxon>Pseudomonadati</taxon>
        <taxon>Pseudomonadota</taxon>
        <taxon>Gammaproteobacteria</taxon>
        <taxon>Pseudomonadales</taxon>
        <taxon>Pseudomonadaceae</taxon>
        <taxon>Geopseudomonas</taxon>
    </lineage>
</organism>
<evidence type="ECO:0000313" key="8">
    <source>
        <dbReference type="EMBL" id="SDU36737.1"/>
    </source>
</evidence>
<gene>
    <name evidence="8" type="ORF">SAMN05216580_2595</name>
</gene>
<reference evidence="9" key="1">
    <citation type="submission" date="2016-10" db="EMBL/GenBank/DDBJ databases">
        <authorList>
            <person name="Varghese N."/>
            <person name="Submissions S."/>
        </authorList>
    </citation>
    <scope>NUCLEOTIDE SEQUENCE [LARGE SCALE GENOMIC DNA]</scope>
    <source>
        <strain evidence="9">CCTCC 2012022</strain>
    </source>
</reference>
<evidence type="ECO:0000256" key="7">
    <source>
        <dbReference type="RuleBase" id="RU362097"/>
    </source>
</evidence>
<keyword evidence="3 7" id="KW-0812">Transmembrane</keyword>
<dbReference type="Gene3D" id="1.20.1600.10">
    <property type="entry name" value="Outer membrane efflux proteins (OEP)"/>
    <property type="match status" value="1"/>
</dbReference>
<dbReference type="InterPro" id="IPR010131">
    <property type="entry name" value="MdtP/NodT-like"/>
</dbReference>
<evidence type="ECO:0000313" key="9">
    <source>
        <dbReference type="Proteomes" id="UP000243063"/>
    </source>
</evidence>
<dbReference type="Gene3D" id="2.20.200.10">
    <property type="entry name" value="Outer membrane efflux proteins (OEP)"/>
    <property type="match status" value="1"/>
</dbReference>
<keyword evidence="5" id="KW-0998">Cell outer membrane</keyword>
<keyword evidence="4 7" id="KW-0564">Palmitate</keyword>
<sequence>MTAPVHAPRPARASLPALDGRLPARRLLPALLVLALTGCAIGPDYRRPALDTPAQFRAVEGWKAAAPADAIERGAWWELYGDAELNALICRLEDSNQSLAAAEAAWRQARALARGARAAFLPTLDGGAAASRSGSAEGVAKSYDASLGASWEPDVWGKLRRQLEADEAGLAASAADLAAVRLSQQAELVQSYLQLRVVDEQIRLLDATLEAYRRSLRLSDNQYRAGLVPKSDVTQAQTQLKSTEAQRIDLDYQRAQLEHAIAVLLGASPASLRLAARDGLPALPGLPPALPSSLLERRPDVAGAERRVIAANAEIGVARAAWFPDLTLSASGGYRSAQLAEWISAPNRFWSIGPQFAMTLFDGGRIRAGVEQAEARYDETVADYRQSVLDALREVEDRLVQLAVAEREADARRAALDAARESLRLIDNQYRAGTVDYLSVASAQTAALSSERSLLDLQGSRLIASVQLIAALGGGWQGLEASAGE</sequence>
<dbReference type="GO" id="GO:0015562">
    <property type="term" value="F:efflux transmembrane transporter activity"/>
    <property type="evidence" value="ECO:0007669"/>
    <property type="project" value="InterPro"/>
</dbReference>
<keyword evidence="6 7" id="KW-0449">Lipoprotein</keyword>
<dbReference type="PANTHER" id="PTHR30203:SF33">
    <property type="entry name" value="BLR4455 PROTEIN"/>
    <property type="match status" value="1"/>
</dbReference>
<comment type="subcellular location">
    <subcellularLocation>
        <location evidence="7">Cell outer membrane</location>
        <topology evidence="7">Lipid-anchor</topology>
    </subcellularLocation>
</comment>
<dbReference type="Pfam" id="PF02321">
    <property type="entry name" value="OEP"/>
    <property type="match status" value="2"/>
</dbReference>
<dbReference type="PANTHER" id="PTHR30203">
    <property type="entry name" value="OUTER MEMBRANE CATION EFFLUX PROTEIN"/>
    <property type="match status" value="1"/>
</dbReference>
<dbReference type="Proteomes" id="UP000243063">
    <property type="component" value="Chromosome I"/>
</dbReference>
<evidence type="ECO:0000256" key="1">
    <source>
        <dbReference type="ARBA" id="ARBA00007613"/>
    </source>
</evidence>
<proteinExistence type="inferred from homology"/>
<evidence type="ECO:0000256" key="4">
    <source>
        <dbReference type="ARBA" id="ARBA00023139"/>
    </source>
</evidence>
<protein>
    <submittedName>
        <fullName evidence="8">Efflux transporter, outer membrane factor (OMF) lipoprotein, NodT family</fullName>
    </submittedName>
</protein>
<keyword evidence="2 7" id="KW-1134">Transmembrane beta strand</keyword>
<dbReference type="SUPFAM" id="SSF56954">
    <property type="entry name" value="Outer membrane efflux proteins (OEP)"/>
    <property type="match status" value="1"/>
</dbReference>
<keyword evidence="7" id="KW-0472">Membrane</keyword>
<dbReference type="GO" id="GO:0009279">
    <property type="term" value="C:cell outer membrane"/>
    <property type="evidence" value="ECO:0007669"/>
    <property type="project" value="UniProtKB-SubCell"/>
</dbReference>
<evidence type="ECO:0000256" key="5">
    <source>
        <dbReference type="ARBA" id="ARBA00023237"/>
    </source>
</evidence>
<evidence type="ECO:0000256" key="3">
    <source>
        <dbReference type="ARBA" id="ARBA00022692"/>
    </source>
</evidence>
<accession>A0A1H2HXW4</accession>
<evidence type="ECO:0000256" key="2">
    <source>
        <dbReference type="ARBA" id="ARBA00022452"/>
    </source>
</evidence>
<dbReference type="AlphaFoldDB" id="A0A1H2HXW4"/>
<name>A0A1H2HXW4_9GAMM</name>
<dbReference type="RefSeq" id="WP_090215227.1">
    <property type="nucleotide sequence ID" value="NZ_LT629780.1"/>
</dbReference>
<evidence type="ECO:0000256" key="6">
    <source>
        <dbReference type="ARBA" id="ARBA00023288"/>
    </source>
</evidence>